<proteinExistence type="predicted"/>
<evidence type="ECO:0000313" key="2">
    <source>
        <dbReference type="Proteomes" id="UP000267606"/>
    </source>
</evidence>
<dbReference type="AlphaFoldDB" id="A0A183HNJ3"/>
<keyword evidence="2" id="KW-1185">Reference proteome</keyword>
<accession>A0A183HNJ3</accession>
<dbReference type="Proteomes" id="UP000267606">
    <property type="component" value="Unassembled WGS sequence"/>
</dbReference>
<sequence>MLFVRTNGRKLARARIRFQVERRILEREEIRRKSSQIGISNLRIIANFHRIGIKTCYKVGKFHATKGQMSNNTSILANYSPIR</sequence>
<evidence type="ECO:0000313" key="3">
    <source>
        <dbReference type="WBParaSite" id="OFLC_0000905401-mRNA-1"/>
    </source>
</evidence>
<protein>
    <submittedName>
        <fullName evidence="3">HTH_Tnp_Tc3_1 domain-containing protein</fullName>
    </submittedName>
</protein>
<dbReference type="EMBL" id="UZAJ01010737">
    <property type="protein sequence ID" value="VDO58532.1"/>
    <property type="molecule type" value="Genomic_DNA"/>
</dbReference>
<evidence type="ECO:0000313" key="1">
    <source>
        <dbReference type="EMBL" id="VDO58532.1"/>
    </source>
</evidence>
<dbReference type="STRING" id="387005.A0A183HNJ3"/>
<reference evidence="3" key="1">
    <citation type="submission" date="2016-06" db="UniProtKB">
        <authorList>
            <consortium name="WormBaseParasite"/>
        </authorList>
    </citation>
    <scope>IDENTIFICATION</scope>
</reference>
<name>A0A183HNJ3_9BILA</name>
<organism evidence="3">
    <name type="scientific">Onchocerca flexuosa</name>
    <dbReference type="NCBI Taxonomy" id="387005"/>
    <lineage>
        <taxon>Eukaryota</taxon>
        <taxon>Metazoa</taxon>
        <taxon>Ecdysozoa</taxon>
        <taxon>Nematoda</taxon>
        <taxon>Chromadorea</taxon>
        <taxon>Rhabditida</taxon>
        <taxon>Spirurina</taxon>
        <taxon>Spiruromorpha</taxon>
        <taxon>Filarioidea</taxon>
        <taxon>Onchocercidae</taxon>
        <taxon>Onchocerca</taxon>
    </lineage>
</organism>
<reference evidence="1 2" key="2">
    <citation type="submission" date="2018-11" db="EMBL/GenBank/DDBJ databases">
        <authorList>
            <consortium name="Pathogen Informatics"/>
        </authorList>
    </citation>
    <scope>NUCLEOTIDE SEQUENCE [LARGE SCALE GENOMIC DNA]</scope>
</reference>
<gene>
    <name evidence="1" type="ORF">OFLC_LOCUS9055</name>
</gene>
<dbReference type="WBParaSite" id="OFLC_0000905401-mRNA-1">
    <property type="protein sequence ID" value="OFLC_0000905401-mRNA-1"/>
    <property type="gene ID" value="OFLC_0000905401"/>
</dbReference>